<dbReference type="AlphaFoldDB" id="A0AAV1GUV0"/>
<evidence type="ECO:0000313" key="3">
    <source>
        <dbReference type="Proteomes" id="UP001178508"/>
    </source>
</evidence>
<feature type="region of interest" description="Disordered" evidence="1">
    <location>
        <begin position="27"/>
        <end position="70"/>
    </location>
</feature>
<dbReference type="EMBL" id="OY660880">
    <property type="protein sequence ID" value="CAJ1077427.1"/>
    <property type="molecule type" value="Genomic_DNA"/>
</dbReference>
<dbReference type="Proteomes" id="UP001178508">
    <property type="component" value="Chromosome 17"/>
</dbReference>
<sequence>MKNLGASGFEVLQEVLSSGQMIDSPSVTSLLDKKSRRGKRRHQSIQPLRCGAQRRGDALPNLNQQGPQERHLSAPFSLSLSLSSRRILLDFSQSKLFLGLKMFNEDALYLDRSCLREAASS</sequence>
<evidence type="ECO:0000313" key="2">
    <source>
        <dbReference type="EMBL" id="CAJ1077427.1"/>
    </source>
</evidence>
<gene>
    <name evidence="2" type="ORF">XNOV1_A022979</name>
</gene>
<protein>
    <submittedName>
        <fullName evidence="2">Uncharacterized protein</fullName>
    </submittedName>
</protein>
<name>A0AAV1GUV0_XYRNO</name>
<accession>A0AAV1GUV0</accession>
<evidence type="ECO:0000256" key="1">
    <source>
        <dbReference type="SAM" id="MobiDB-lite"/>
    </source>
</evidence>
<proteinExistence type="predicted"/>
<reference evidence="2" key="1">
    <citation type="submission" date="2023-08" db="EMBL/GenBank/DDBJ databases">
        <authorList>
            <person name="Alioto T."/>
            <person name="Alioto T."/>
            <person name="Gomez Garrido J."/>
        </authorList>
    </citation>
    <scope>NUCLEOTIDE SEQUENCE</scope>
</reference>
<organism evidence="2 3">
    <name type="scientific">Xyrichtys novacula</name>
    <name type="common">Pearly razorfish</name>
    <name type="synonym">Hemipteronotus novacula</name>
    <dbReference type="NCBI Taxonomy" id="13765"/>
    <lineage>
        <taxon>Eukaryota</taxon>
        <taxon>Metazoa</taxon>
        <taxon>Chordata</taxon>
        <taxon>Craniata</taxon>
        <taxon>Vertebrata</taxon>
        <taxon>Euteleostomi</taxon>
        <taxon>Actinopterygii</taxon>
        <taxon>Neopterygii</taxon>
        <taxon>Teleostei</taxon>
        <taxon>Neoteleostei</taxon>
        <taxon>Acanthomorphata</taxon>
        <taxon>Eupercaria</taxon>
        <taxon>Labriformes</taxon>
        <taxon>Labridae</taxon>
        <taxon>Xyrichtys</taxon>
    </lineage>
</organism>
<feature type="compositionally biased region" description="Basic residues" evidence="1">
    <location>
        <begin position="34"/>
        <end position="43"/>
    </location>
</feature>
<keyword evidence="3" id="KW-1185">Reference proteome</keyword>